<protein>
    <submittedName>
        <fullName evidence="2">Glycosyltransferase</fullName>
    </submittedName>
</protein>
<dbReference type="GO" id="GO:0016757">
    <property type="term" value="F:glycosyltransferase activity"/>
    <property type="evidence" value="ECO:0007669"/>
    <property type="project" value="InterPro"/>
</dbReference>
<gene>
    <name evidence="2" type="ORF">DCF19_15950</name>
</gene>
<proteinExistence type="predicted"/>
<feature type="domain" description="Glycosyl transferase family 1" evidence="1">
    <location>
        <begin position="216"/>
        <end position="364"/>
    </location>
</feature>
<evidence type="ECO:0000313" key="2">
    <source>
        <dbReference type="EMBL" id="PZO38694.1"/>
    </source>
</evidence>
<comment type="caution">
    <text evidence="2">The sequence shown here is derived from an EMBL/GenBank/DDBJ whole genome shotgun (WGS) entry which is preliminary data.</text>
</comment>
<organism evidence="2 3">
    <name type="scientific">Pseudanabaena frigida</name>
    <dbReference type="NCBI Taxonomy" id="945775"/>
    <lineage>
        <taxon>Bacteria</taxon>
        <taxon>Bacillati</taxon>
        <taxon>Cyanobacteriota</taxon>
        <taxon>Cyanophyceae</taxon>
        <taxon>Pseudanabaenales</taxon>
        <taxon>Pseudanabaenaceae</taxon>
        <taxon>Pseudanabaena</taxon>
    </lineage>
</organism>
<keyword evidence="2" id="KW-0808">Transferase</keyword>
<dbReference type="Proteomes" id="UP000249467">
    <property type="component" value="Unassembled WGS sequence"/>
</dbReference>
<dbReference type="Gene3D" id="3.40.50.2000">
    <property type="entry name" value="Glycogen Phosphorylase B"/>
    <property type="match status" value="1"/>
</dbReference>
<reference evidence="2 3" key="2">
    <citation type="submission" date="2018-06" db="EMBL/GenBank/DDBJ databases">
        <title>Metagenomic assembly of (sub)arctic Cyanobacteria and their associated microbiome from non-axenic cultures.</title>
        <authorList>
            <person name="Baurain D."/>
        </authorList>
    </citation>
    <scope>NUCLEOTIDE SEQUENCE [LARGE SCALE GENOMIC DNA]</scope>
    <source>
        <strain evidence="2">ULC066bin1</strain>
    </source>
</reference>
<sequence length="399" mass="46466">MKKPLRIGLIMLGGKEWIGGSEYIKNIILALINLPSEVKQTFEVCLLYSKKSINPDILNQLEPFLNTTYDLDRELKSRNLIDRLRWKARNIFLREANPRMSDFLQKVGIDFIYPYQTSTREEKLNLHGCPWIADFQHKYLPHLFTESEIIDRDKSFKKIATSSQRVVLSSNSAAKDFQTFFPNSKTKVEVLQFRTSLQEAWYKEDAIAIQQKYSLPDRFFLVSNQFWQHKNHGIIFEALKILKSKSIYPVIAYTGSTEDYRNPNYMDTILKTIQEYSLESQTYLLGLIPKQDQMQLMRRSIAVIQPSLFEGWSTVVEDARCLGKTMLLSDFSVHLEQNPPNSSFFERHSPQQLAHLIDECWNSPIVTPDLEQEALARDRNAQETQEFAYRFLAIANGNK</sequence>
<evidence type="ECO:0000313" key="3">
    <source>
        <dbReference type="Proteomes" id="UP000249467"/>
    </source>
</evidence>
<dbReference type="AlphaFoldDB" id="A0A2W4W0H9"/>
<dbReference type="PANTHER" id="PTHR46401:SF8">
    <property type="entry name" value="BLL6006 PROTEIN"/>
    <property type="match status" value="1"/>
</dbReference>
<dbReference type="Pfam" id="PF00534">
    <property type="entry name" value="Glycos_transf_1"/>
    <property type="match status" value="1"/>
</dbReference>
<dbReference type="SUPFAM" id="SSF53756">
    <property type="entry name" value="UDP-Glycosyltransferase/glycogen phosphorylase"/>
    <property type="match status" value="1"/>
</dbReference>
<reference evidence="2 3" key="1">
    <citation type="submission" date="2018-04" db="EMBL/GenBank/DDBJ databases">
        <authorList>
            <person name="Go L.Y."/>
            <person name="Mitchell J.A."/>
        </authorList>
    </citation>
    <scope>NUCLEOTIDE SEQUENCE [LARGE SCALE GENOMIC DNA]</scope>
    <source>
        <strain evidence="2">ULC066bin1</strain>
    </source>
</reference>
<accession>A0A2W4W0H9</accession>
<name>A0A2W4W0H9_9CYAN</name>
<dbReference type="InterPro" id="IPR001296">
    <property type="entry name" value="Glyco_trans_1"/>
</dbReference>
<evidence type="ECO:0000259" key="1">
    <source>
        <dbReference type="Pfam" id="PF00534"/>
    </source>
</evidence>
<dbReference type="PANTHER" id="PTHR46401">
    <property type="entry name" value="GLYCOSYLTRANSFERASE WBBK-RELATED"/>
    <property type="match status" value="1"/>
</dbReference>
<dbReference type="EMBL" id="QBML01000022">
    <property type="protein sequence ID" value="PZO38694.1"/>
    <property type="molecule type" value="Genomic_DNA"/>
</dbReference>
<dbReference type="CDD" id="cd03809">
    <property type="entry name" value="GT4_MtfB-like"/>
    <property type="match status" value="1"/>
</dbReference>